<keyword evidence="4" id="KW-1185">Reference proteome</keyword>
<gene>
    <name evidence="3" type="ORF">JF535_13400</name>
</gene>
<dbReference type="EMBL" id="JAEKJR010000002">
    <property type="protein sequence ID" value="MBN8431848.1"/>
    <property type="molecule type" value="Genomic_DNA"/>
</dbReference>
<dbReference type="Proteomes" id="UP000664293">
    <property type="component" value="Unassembled WGS sequence"/>
</dbReference>
<dbReference type="RefSeq" id="WP_207002981.1">
    <property type="nucleotide sequence ID" value="NZ_JAEKJR010000002.1"/>
</dbReference>
<feature type="domain" description="DUF4224" evidence="2">
    <location>
        <begin position="4"/>
        <end position="46"/>
    </location>
</feature>
<name>A0ABS3E9H8_9GAMM</name>
<organism evidence="3 4">
    <name type="scientific">Microbulbifer salipaludis</name>
    <dbReference type="NCBI Taxonomy" id="187980"/>
    <lineage>
        <taxon>Bacteria</taxon>
        <taxon>Pseudomonadati</taxon>
        <taxon>Pseudomonadota</taxon>
        <taxon>Gammaproteobacteria</taxon>
        <taxon>Cellvibrionales</taxon>
        <taxon>Microbulbiferaceae</taxon>
        <taxon>Microbulbifer</taxon>
    </lineage>
</organism>
<accession>A0ABS3E9H8</accession>
<proteinExistence type="predicted"/>
<sequence length="77" mass="8358">MSQLLTKTELSRLTGTSQPEAQKQVLDANRIPYVRRKDGQLSLTWDMVNQAALARISSTPAANSSTLPSGFKLPIAS</sequence>
<reference evidence="3 4" key="1">
    <citation type="submission" date="2020-12" db="EMBL/GenBank/DDBJ databases">
        <title>Oil enriched cultivation method for isolating marine PHA-producing bacteria.</title>
        <authorList>
            <person name="Zheng W."/>
            <person name="Yu S."/>
            <person name="Huang Y."/>
        </authorList>
    </citation>
    <scope>NUCLEOTIDE SEQUENCE [LARGE SCALE GENOMIC DNA]</scope>
    <source>
        <strain evidence="3 4">SN0-2</strain>
    </source>
</reference>
<evidence type="ECO:0000259" key="2">
    <source>
        <dbReference type="Pfam" id="PF13986"/>
    </source>
</evidence>
<comment type="caution">
    <text evidence="3">The sequence shown here is derived from an EMBL/GenBank/DDBJ whole genome shotgun (WGS) entry which is preliminary data.</text>
</comment>
<dbReference type="InterPro" id="IPR025319">
    <property type="entry name" value="DUF4224"/>
</dbReference>
<protein>
    <submittedName>
        <fullName evidence="3">DUF4224 domain-containing protein</fullName>
    </submittedName>
</protein>
<evidence type="ECO:0000313" key="4">
    <source>
        <dbReference type="Proteomes" id="UP000664293"/>
    </source>
</evidence>
<evidence type="ECO:0000256" key="1">
    <source>
        <dbReference type="SAM" id="MobiDB-lite"/>
    </source>
</evidence>
<feature type="compositionally biased region" description="Polar residues" evidence="1">
    <location>
        <begin position="58"/>
        <end position="68"/>
    </location>
</feature>
<feature type="region of interest" description="Disordered" evidence="1">
    <location>
        <begin position="58"/>
        <end position="77"/>
    </location>
</feature>
<dbReference type="Pfam" id="PF13986">
    <property type="entry name" value="DUF4224"/>
    <property type="match status" value="1"/>
</dbReference>
<evidence type="ECO:0000313" key="3">
    <source>
        <dbReference type="EMBL" id="MBN8431848.1"/>
    </source>
</evidence>